<dbReference type="GO" id="GO:0030655">
    <property type="term" value="P:beta-lactam antibiotic catabolic process"/>
    <property type="evidence" value="ECO:0007669"/>
    <property type="project" value="InterPro"/>
</dbReference>
<feature type="region of interest" description="Disordered" evidence="6">
    <location>
        <begin position="29"/>
        <end position="49"/>
    </location>
</feature>
<evidence type="ECO:0000313" key="9">
    <source>
        <dbReference type="Proteomes" id="UP000649179"/>
    </source>
</evidence>
<accession>A0A917BKN6</accession>
<feature type="domain" description="Beta-lactamase class A catalytic" evidence="7">
    <location>
        <begin position="70"/>
        <end position="287"/>
    </location>
</feature>
<evidence type="ECO:0000256" key="3">
    <source>
        <dbReference type="ARBA" id="ARBA00022801"/>
    </source>
</evidence>
<protein>
    <recommendedName>
        <fullName evidence="2 5">Beta-lactamase</fullName>
        <ecNumber evidence="2 5">3.5.2.6</ecNumber>
    </recommendedName>
</protein>
<evidence type="ECO:0000259" key="7">
    <source>
        <dbReference type="Pfam" id="PF13354"/>
    </source>
</evidence>
<dbReference type="AlphaFoldDB" id="A0A917BKN6"/>
<dbReference type="Proteomes" id="UP000649179">
    <property type="component" value="Unassembled WGS sequence"/>
</dbReference>
<dbReference type="EC" id="3.5.2.6" evidence="2 5"/>
<dbReference type="Gene3D" id="3.40.710.10">
    <property type="entry name" value="DD-peptidase/beta-lactamase superfamily"/>
    <property type="match status" value="1"/>
</dbReference>
<dbReference type="Pfam" id="PF13354">
    <property type="entry name" value="Beta-lactamase2"/>
    <property type="match status" value="1"/>
</dbReference>
<dbReference type="SUPFAM" id="SSF56601">
    <property type="entry name" value="beta-lactamase/transpeptidase-like"/>
    <property type="match status" value="1"/>
</dbReference>
<dbReference type="InterPro" id="IPR045155">
    <property type="entry name" value="Beta-lactam_cat"/>
</dbReference>
<keyword evidence="3 5" id="KW-0378">Hydrolase</keyword>
<evidence type="ECO:0000256" key="4">
    <source>
        <dbReference type="ARBA" id="ARBA00023251"/>
    </source>
</evidence>
<evidence type="ECO:0000256" key="1">
    <source>
        <dbReference type="ARBA" id="ARBA00009009"/>
    </source>
</evidence>
<proteinExistence type="inferred from homology"/>
<dbReference type="PANTHER" id="PTHR35333:SF3">
    <property type="entry name" value="BETA-LACTAMASE-TYPE TRANSPEPTIDASE FOLD CONTAINING PROTEIN"/>
    <property type="match status" value="1"/>
</dbReference>
<name>A0A917BKN6_9ACTN</name>
<evidence type="ECO:0000313" key="8">
    <source>
        <dbReference type="EMBL" id="GGF47014.1"/>
    </source>
</evidence>
<comment type="similarity">
    <text evidence="1 5">Belongs to the class-A beta-lactamase family.</text>
</comment>
<dbReference type="EMBL" id="BMKQ01000001">
    <property type="protein sequence ID" value="GGF47014.1"/>
    <property type="molecule type" value="Genomic_DNA"/>
</dbReference>
<gene>
    <name evidence="8" type="ORF">GCM10011519_21290</name>
</gene>
<reference evidence="8" key="2">
    <citation type="submission" date="2020-09" db="EMBL/GenBank/DDBJ databases">
        <authorList>
            <person name="Sun Q."/>
            <person name="Zhou Y."/>
        </authorList>
    </citation>
    <scope>NUCLEOTIDE SEQUENCE</scope>
    <source>
        <strain evidence="8">CGMCC 1.16067</strain>
    </source>
</reference>
<dbReference type="RefSeq" id="WP_308422221.1">
    <property type="nucleotide sequence ID" value="NZ_BMKQ01000001.1"/>
</dbReference>
<evidence type="ECO:0000256" key="2">
    <source>
        <dbReference type="ARBA" id="ARBA00012865"/>
    </source>
</evidence>
<dbReference type="NCBIfam" id="NF033103">
    <property type="entry name" value="bla_class_A"/>
    <property type="match status" value="1"/>
</dbReference>
<comment type="caution">
    <text evidence="8">The sequence shown here is derived from an EMBL/GenBank/DDBJ whole genome shotgun (WGS) entry which is preliminary data.</text>
</comment>
<reference evidence="8" key="1">
    <citation type="journal article" date="2014" name="Int. J. Syst. Evol. Microbiol.">
        <title>Complete genome sequence of Corynebacterium casei LMG S-19264T (=DSM 44701T), isolated from a smear-ripened cheese.</title>
        <authorList>
            <consortium name="US DOE Joint Genome Institute (JGI-PGF)"/>
            <person name="Walter F."/>
            <person name="Albersmeier A."/>
            <person name="Kalinowski J."/>
            <person name="Ruckert C."/>
        </authorList>
    </citation>
    <scope>NUCLEOTIDE SEQUENCE</scope>
    <source>
        <strain evidence="8">CGMCC 1.16067</strain>
    </source>
</reference>
<dbReference type="PROSITE" id="PS00146">
    <property type="entry name" value="BETA_LACTAMASE_A"/>
    <property type="match status" value="1"/>
</dbReference>
<evidence type="ECO:0000256" key="5">
    <source>
        <dbReference type="RuleBase" id="RU361140"/>
    </source>
</evidence>
<organism evidence="8 9">
    <name type="scientific">Marmoricola endophyticus</name>
    <dbReference type="NCBI Taxonomy" id="2040280"/>
    <lineage>
        <taxon>Bacteria</taxon>
        <taxon>Bacillati</taxon>
        <taxon>Actinomycetota</taxon>
        <taxon>Actinomycetes</taxon>
        <taxon>Propionibacteriales</taxon>
        <taxon>Nocardioidaceae</taxon>
        <taxon>Marmoricola</taxon>
    </lineage>
</organism>
<dbReference type="PANTHER" id="PTHR35333">
    <property type="entry name" value="BETA-LACTAMASE"/>
    <property type="match status" value="1"/>
</dbReference>
<dbReference type="PRINTS" id="PR00118">
    <property type="entry name" value="BLACTAMASEA"/>
</dbReference>
<keyword evidence="9" id="KW-1185">Reference proteome</keyword>
<dbReference type="GO" id="GO:0046677">
    <property type="term" value="P:response to antibiotic"/>
    <property type="evidence" value="ECO:0007669"/>
    <property type="project" value="UniProtKB-UniRule"/>
</dbReference>
<dbReference type="InterPro" id="IPR012338">
    <property type="entry name" value="Beta-lactam/transpept-like"/>
</dbReference>
<dbReference type="InterPro" id="IPR000871">
    <property type="entry name" value="Beta-lactam_class-A"/>
</dbReference>
<evidence type="ECO:0000256" key="6">
    <source>
        <dbReference type="SAM" id="MobiDB-lite"/>
    </source>
</evidence>
<dbReference type="InterPro" id="IPR023650">
    <property type="entry name" value="Beta-lactam_class-A_AS"/>
</dbReference>
<comment type="catalytic activity">
    <reaction evidence="5">
        <text>a beta-lactam + H2O = a substituted beta-amino acid</text>
        <dbReference type="Rhea" id="RHEA:20401"/>
        <dbReference type="ChEBI" id="CHEBI:15377"/>
        <dbReference type="ChEBI" id="CHEBI:35627"/>
        <dbReference type="ChEBI" id="CHEBI:140347"/>
        <dbReference type="EC" id="3.5.2.6"/>
    </reaction>
</comment>
<keyword evidence="4 5" id="KW-0046">Antibiotic resistance</keyword>
<sequence length="316" mass="32890">MTPAGPIAPWPVSRRLVLATGVGTVLAGCAPSPSPSGTVSSSSSPSSTERVARAQAELADLERELGGRLGVHAVSTATGVVVGHRADERFLMCSTHKVLAVAAVLRLAEQRPGLLGRRIRYDRTQLLDHAPVTSQHVDEGMDVAALCEAAITLSDNTAANLLVDLVGGPAKVTEFVRTLGDPVTRLDRTEPDVNVGAPGDQRDTTTAAHMGANLRALALGSGLHPASRRRIVGWLRASTTGARSIRAGLPDDWEVGDKTGSGAHGEVNDVAVVWPPRHPPLVVAVYTAPSDPDSTSGYETVAAAYRIVSRALAPTA</sequence>
<dbReference type="GO" id="GO:0008800">
    <property type="term" value="F:beta-lactamase activity"/>
    <property type="evidence" value="ECO:0007669"/>
    <property type="project" value="UniProtKB-UniRule"/>
</dbReference>
<feature type="compositionally biased region" description="Low complexity" evidence="6">
    <location>
        <begin position="35"/>
        <end position="47"/>
    </location>
</feature>